<dbReference type="AlphaFoldDB" id="A0A834TRY9"/>
<accession>A0A834TRY9</accession>
<protein>
    <submittedName>
        <fullName evidence="1">Uncharacterized protein</fullName>
    </submittedName>
</protein>
<dbReference type="EMBL" id="JAAIUW010000006">
    <property type="protein sequence ID" value="KAF7826302.1"/>
    <property type="molecule type" value="Genomic_DNA"/>
</dbReference>
<evidence type="ECO:0000313" key="2">
    <source>
        <dbReference type="Proteomes" id="UP000634136"/>
    </source>
</evidence>
<proteinExistence type="predicted"/>
<evidence type="ECO:0000313" key="1">
    <source>
        <dbReference type="EMBL" id="KAF7826302.1"/>
    </source>
</evidence>
<dbReference type="Proteomes" id="UP000634136">
    <property type="component" value="Unassembled WGS sequence"/>
</dbReference>
<comment type="caution">
    <text evidence="1">The sequence shown here is derived from an EMBL/GenBank/DDBJ whole genome shotgun (WGS) entry which is preliminary data.</text>
</comment>
<sequence length="56" mass="6537">MRPRLGVEAQQSAAENVNKFRVYDPWSRPGVSTQHTEIEKCRRKKCYGHNLNTYVS</sequence>
<gene>
    <name evidence="1" type="ORF">G2W53_017466</name>
</gene>
<name>A0A834TRY9_9FABA</name>
<keyword evidence="2" id="KW-1185">Reference proteome</keyword>
<organism evidence="1 2">
    <name type="scientific">Senna tora</name>
    <dbReference type="NCBI Taxonomy" id="362788"/>
    <lineage>
        <taxon>Eukaryota</taxon>
        <taxon>Viridiplantae</taxon>
        <taxon>Streptophyta</taxon>
        <taxon>Embryophyta</taxon>
        <taxon>Tracheophyta</taxon>
        <taxon>Spermatophyta</taxon>
        <taxon>Magnoliopsida</taxon>
        <taxon>eudicotyledons</taxon>
        <taxon>Gunneridae</taxon>
        <taxon>Pentapetalae</taxon>
        <taxon>rosids</taxon>
        <taxon>fabids</taxon>
        <taxon>Fabales</taxon>
        <taxon>Fabaceae</taxon>
        <taxon>Caesalpinioideae</taxon>
        <taxon>Cassia clade</taxon>
        <taxon>Senna</taxon>
    </lineage>
</organism>
<reference evidence="1" key="1">
    <citation type="submission" date="2020-09" db="EMBL/GenBank/DDBJ databases">
        <title>Genome-Enabled Discovery of Anthraquinone Biosynthesis in Senna tora.</title>
        <authorList>
            <person name="Kang S.-H."/>
            <person name="Pandey R.P."/>
            <person name="Lee C.-M."/>
            <person name="Sim J.-S."/>
            <person name="Jeong J.-T."/>
            <person name="Choi B.-S."/>
            <person name="Jung M."/>
            <person name="Ginzburg D."/>
            <person name="Zhao K."/>
            <person name="Won S.Y."/>
            <person name="Oh T.-J."/>
            <person name="Yu Y."/>
            <person name="Kim N.-H."/>
            <person name="Lee O.R."/>
            <person name="Lee T.-H."/>
            <person name="Bashyal P."/>
            <person name="Kim T.-S."/>
            <person name="Lee W.-H."/>
            <person name="Kawkins C."/>
            <person name="Kim C.-K."/>
            <person name="Kim J.S."/>
            <person name="Ahn B.O."/>
            <person name="Rhee S.Y."/>
            <person name="Sohng J.K."/>
        </authorList>
    </citation>
    <scope>NUCLEOTIDE SEQUENCE</scope>
    <source>
        <tissue evidence="1">Leaf</tissue>
    </source>
</reference>